<evidence type="ECO:0000256" key="2">
    <source>
        <dbReference type="SAM" id="MobiDB-lite"/>
    </source>
</evidence>
<dbReference type="SUPFAM" id="SSF63451">
    <property type="entry name" value="LEM domain"/>
    <property type="match status" value="1"/>
</dbReference>
<keyword evidence="5" id="KW-1185">Reference proteome</keyword>
<evidence type="ECO:0000256" key="1">
    <source>
        <dbReference type="PROSITE-ProRule" id="PRU00023"/>
    </source>
</evidence>
<accession>A0A7L0JZF4</accession>
<evidence type="ECO:0000313" key="5">
    <source>
        <dbReference type="Proteomes" id="UP000537522"/>
    </source>
</evidence>
<feature type="region of interest" description="Disordered" evidence="2">
    <location>
        <begin position="82"/>
        <end position="265"/>
    </location>
</feature>
<dbReference type="Proteomes" id="UP000537522">
    <property type="component" value="Unassembled WGS sequence"/>
</dbReference>
<dbReference type="InterPro" id="IPR034998">
    <property type="entry name" value="ANKLE1"/>
</dbReference>
<feature type="non-terminal residue" evidence="4">
    <location>
        <position position="1"/>
    </location>
</feature>
<dbReference type="PROSITE" id="PS50954">
    <property type="entry name" value="LEM"/>
    <property type="match status" value="1"/>
</dbReference>
<dbReference type="CDD" id="cd10454">
    <property type="entry name" value="GIY-YIG_COG3680_Meta"/>
    <property type="match status" value="1"/>
</dbReference>
<feature type="domain" description="LEM" evidence="3">
    <location>
        <begin position="295"/>
        <end position="339"/>
    </location>
</feature>
<dbReference type="InterPro" id="IPR003887">
    <property type="entry name" value="LEM_dom"/>
</dbReference>
<feature type="non-terminal residue" evidence="4">
    <location>
        <position position="532"/>
    </location>
</feature>
<dbReference type="InterPro" id="IPR036770">
    <property type="entry name" value="Ankyrin_rpt-contain_sf"/>
</dbReference>
<dbReference type="Pfam" id="PF22945">
    <property type="entry name" value="LEM-3_GIY-YIG"/>
    <property type="match status" value="1"/>
</dbReference>
<comment type="caution">
    <text evidence="4">The sequence shown here is derived from an EMBL/GenBank/DDBJ whole genome shotgun (WGS) entry which is preliminary data.</text>
</comment>
<reference evidence="4 5" key="1">
    <citation type="submission" date="2019-09" db="EMBL/GenBank/DDBJ databases">
        <title>Bird 10,000 Genomes (B10K) Project - Family phase.</title>
        <authorList>
            <person name="Zhang G."/>
        </authorList>
    </citation>
    <scope>NUCLEOTIDE SEQUENCE [LARGE SCALE GENOMIC DNA]</scope>
    <source>
        <strain evidence="4">B10K-DU-011-36</strain>
        <tissue evidence="4">Muscle</tissue>
    </source>
</reference>
<dbReference type="Gene3D" id="1.10.720.40">
    <property type="match status" value="1"/>
</dbReference>
<keyword evidence="1" id="KW-0040">ANK repeat</keyword>
<sequence>TAEELTPLHVATSWGGCRCLELLLKKGGDPELRDQDGKRAIELVLEQGNRLRVKLLRDSPCFWGWPPVEALQGPRRSLSLTEDCTEADGSTAGPLSSTRLSQLDEPELGSGRGSGEPPARPGCPLSASIPSLAPWPPRGSACPPQPLASSTLLWGGDEPGEGPLRGTRTWGPPKPSAGARSPPQPLRTGSLDDTQILPRTPSQPRSSLGTSSSSPTVLLGHGDHGHPQDSPSDTRGSPCADPRMLEPGSPPVPLSPTGRSPHCTVKHEGWAPIEQHGPGVKATSPGDTAVPNGRACALQALSDEALRRRLRVLGDDPGPITQLTRRVPELAAALQTGHVPDCAQDELALAQQFDRPDRSRRWREGLLKASFNYLLLDPRVTQDLPLRCHRLSPAECFRTFIKAIFYVGKGTRARPYCHLSEALTQYRAGTKKGCPKVRHILEIWASGQGVISVHCFQSSVPAEAYTREGCLVEALGLRTITNLRKGNCYGVAASWPPDRRRRLGVHMLHRAMRIFLAEGERQLRPADIQAER</sequence>
<dbReference type="GO" id="GO:0000724">
    <property type="term" value="P:double-strand break repair via homologous recombination"/>
    <property type="evidence" value="ECO:0007669"/>
    <property type="project" value="TreeGrafter"/>
</dbReference>
<dbReference type="PROSITE" id="PS50297">
    <property type="entry name" value="ANK_REP_REGION"/>
    <property type="match status" value="1"/>
</dbReference>
<dbReference type="GO" id="GO:0005654">
    <property type="term" value="C:nucleoplasm"/>
    <property type="evidence" value="ECO:0007669"/>
    <property type="project" value="TreeGrafter"/>
</dbReference>
<dbReference type="PROSITE" id="PS50088">
    <property type="entry name" value="ANK_REPEAT"/>
    <property type="match status" value="1"/>
</dbReference>
<feature type="repeat" description="ANK" evidence="1">
    <location>
        <begin position="3"/>
        <end position="35"/>
    </location>
</feature>
<dbReference type="Gene3D" id="1.25.40.20">
    <property type="entry name" value="Ankyrin repeat-containing domain"/>
    <property type="match status" value="1"/>
</dbReference>
<dbReference type="GO" id="GO:0004520">
    <property type="term" value="F:DNA endonuclease activity"/>
    <property type="evidence" value="ECO:0007669"/>
    <property type="project" value="TreeGrafter"/>
</dbReference>
<dbReference type="Pfam" id="PF00023">
    <property type="entry name" value="Ank"/>
    <property type="match status" value="1"/>
</dbReference>
<dbReference type="AlphaFoldDB" id="A0A7L0JZF4"/>
<dbReference type="GO" id="GO:0005737">
    <property type="term" value="C:cytoplasm"/>
    <property type="evidence" value="ECO:0007669"/>
    <property type="project" value="TreeGrafter"/>
</dbReference>
<dbReference type="SUPFAM" id="SSF48403">
    <property type="entry name" value="Ankyrin repeat"/>
    <property type="match status" value="1"/>
</dbReference>
<evidence type="ECO:0000259" key="3">
    <source>
        <dbReference type="PROSITE" id="PS50954"/>
    </source>
</evidence>
<proteinExistence type="predicted"/>
<dbReference type="PANTHER" id="PTHR46427:SF1">
    <property type="entry name" value="ANKYRIN REPEAT AND LEM DOMAIN-CONTAINING PROTEIN 1"/>
    <property type="match status" value="1"/>
</dbReference>
<organism evidence="4 5">
    <name type="scientific">Chauna torquata</name>
    <name type="common">Southern screamer</name>
    <dbReference type="NCBI Taxonomy" id="30388"/>
    <lineage>
        <taxon>Eukaryota</taxon>
        <taxon>Metazoa</taxon>
        <taxon>Chordata</taxon>
        <taxon>Craniata</taxon>
        <taxon>Vertebrata</taxon>
        <taxon>Euteleostomi</taxon>
        <taxon>Archelosauria</taxon>
        <taxon>Archosauria</taxon>
        <taxon>Dinosauria</taxon>
        <taxon>Saurischia</taxon>
        <taxon>Theropoda</taxon>
        <taxon>Coelurosauria</taxon>
        <taxon>Aves</taxon>
        <taxon>Neognathae</taxon>
        <taxon>Galloanserae</taxon>
        <taxon>Anseriformes</taxon>
        <taxon>Anhimidae</taxon>
        <taxon>Chauna</taxon>
    </lineage>
</organism>
<dbReference type="Pfam" id="PF03020">
    <property type="entry name" value="LEM"/>
    <property type="match status" value="1"/>
</dbReference>
<dbReference type="InterPro" id="IPR011015">
    <property type="entry name" value="LEM/LEM-like_dom_sf"/>
</dbReference>
<gene>
    <name evidence="4" type="primary">Ankle1</name>
    <name evidence="4" type="ORF">CHATOR_R12205</name>
</gene>
<feature type="compositionally biased region" description="Low complexity" evidence="2">
    <location>
        <begin position="202"/>
        <end position="215"/>
    </location>
</feature>
<dbReference type="GO" id="GO:0000712">
    <property type="term" value="P:resolution of meiotic recombination intermediates"/>
    <property type="evidence" value="ECO:0007669"/>
    <property type="project" value="TreeGrafter"/>
</dbReference>
<dbReference type="PANTHER" id="PTHR46427">
    <property type="entry name" value="ANKYRIN REPEAT AND LEM DOMAIN-CONTAINING PROTEIN 1"/>
    <property type="match status" value="1"/>
</dbReference>
<evidence type="ECO:0000313" key="4">
    <source>
        <dbReference type="EMBL" id="NXK49848.1"/>
    </source>
</evidence>
<dbReference type="InterPro" id="IPR002110">
    <property type="entry name" value="Ankyrin_rpt"/>
</dbReference>
<dbReference type="CDD" id="cd12934">
    <property type="entry name" value="LEM"/>
    <property type="match status" value="1"/>
</dbReference>
<name>A0A7L0JZF4_CHATO</name>
<dbReference type="EMBL" id="VXAL01009311">
    <property type="protein sequence ID" value="NXK49848.1"/>
    <property type="molecule type" value="Genomic_DNA"/>
</dbReference>
<protein>
    <submittedName>
        <fullName evidence="4">ANKL1 protein</fullName>
    </submittedName>
</protein>